<accession>A0A7D7KY16</accession>
<dbReference type="NCBIfam" id="TIGR01509">
    <property type="entry name" value="HAD-SF-IA-v3"/>
    <property type="match status" value="1"/>
</dbReference>
<dbReference type="InterPro" id="IPR023214">
    <property type="entry name" value="HAD_sf"/>
</dbReference>
<dbReference type="GO" id="GO:0016787">
    <property type="term" value="F:hydrolase activity"/>
    <property type="evidence" value="ECO:0007669"/>
    <property type="project" value="UniProtKB-KW"/>
</dbReference>
<keyword evidence="1" id="KW-0378">Hydrolase</keyword>
<dbReference type="SUPFAM" id="SSF56784">
    <property type="entry name" value="HAD-like"/>
    <property type="match status" value="1"/>
</dbReference>
<sequence>MEPSLPAPDPQWRPRAVVFDCDGVLMDTERAWSDVQQQVAKRFGVPLDERTGTDLMGLAARDVARHIAREAEAAAKTGGGSAPSVDEVLQDLLRTEQDVVSQVLKPLPGAVETVRAVAGHVPVAVASNSTRAILDRKMAAIGLGDVLQTWVSANDVAEGKPAPDIYEEAVRRLGVAPEQALAVEDSPAGSSAAEAAGMVVLGAPHGHDEPLRSHYLVDSLADPALTQLLRGWGLEG</sequence>
<dbReference type="SFLD" id="SFLDG01129">
    <property type="entry name" value="C1.5:_HAD__Beta-PGM__Phosphata"/>
    <property type="match status" value="1"/>
</dbReference>
<proteinExistence type="predicted"/>
<gene>
    <name evidence="1" type="ORF">CIB50_0000341</name>
</gene>
<dbReference type="EC" id="3.1.3.-" evidence="1"/>
<dbReference type="Proteomes" id="UP000216825">
    <property type="component" value="Chromosome"/>
</dbReference>
<protein>
    <submittedName>
        <fullName evidence="1">Phosphorylated carbohydrates phosphatase</fullName>
        <ecNumber evidence="1">3.1.3.-</ecNumber>
    </submittedName>
</protein>
<dbReference type="SFLD" id="SFLDS00003">
    <property type="entry name" value="Haloacid_Dehalogenase"/>
    <property type="match status" value="1"/>
</dbReference>
<dbReference type="InterPro" id="IPR036412">
    <property type="entry name" value="HAD-like_sf"/>
</dbReference>
<dbReference type="Gene3D" id="3.40.50.1000">
    <property type="entry name" value="HAD superfamily/HAD-like"/>
    <property type="match status" value="1"/>
</dbReference>
<dbReference type="InterPro" id="IPR041492">
    <property type="entry name" value="HAD_2"/>
</dbReference>
<dbReference type="RefSeq" id="WP_094395167.1">
    <property type="nucleotide sequence ID" value="NZ_CP059343.1"/>
</dbReference>
<name>A0A7D7KY16_KOCVA</name>
<dbReference type="KEGG" id="kvr:CIB50_0000341"/>
<reference evidence="1 2" key="2">
    <citation type="submission" date="2020-07" db="EMBL/GenBank/DDBJ databases">
        <title>Genome of starter culture bacteria Kocuria salsicia reveals its technological properties and safety for usage in meat industry.</title>
        <authorList>
            <person name="Michael M."/>
            <person name="Konstantin K."/>
            <person name="Evgenii K."/>
            <person name="Galina S."/>
            <person name="Oksana K."/>
            <person name="Andrei L."/>
        </authorList>
    </citation>
    <scope>NUCLEOTIDE SEQUENCE [LARGE SCALE GENOMIC DNA]</scope>
    <source>
        <strain evidence="1 2">80</strain>
    </source>
</reference>
<dbReference type="PANTHER" id="PTHR18901:SF38">
    <property type="entry name" value="PSEUDOURIDINE-5'-PHOSPHATASE"/>
    <property type="match status" value="1"/>
</dbReference>
<organism evidence="1 2">
    <name type="scientific">Kocuria varians</name>
    <name type="common">Micrococcus varians</name>
    <dbReference type="NCBI Taxonomy" id="1272"/>
    <lineage>
        <taxon>Bacteria</taxon>
        <taxon>Bacillati</taxon>
        <taxon>Actinomycetota</taxon>
        <taxon>Actinomycetes</taxon>
        <taxon>Micrococcales</taxon>
        <taxon>Micrococcaceae</taxon>
        <taxon>Kocuria</taxon>
    </lineage>
</organism>
<dbReference type="InterPro" id="IPR023198">
    <property type="entry name" value="PGP-like_dom2"/>
</dbReference>
<dbReference type="InterPro" id="IPR006439">
    <property type="entry name" value="HAD-SF_hydro_IA"/>
</dbReference>
<dbReference type="EMBL" id="CP059343">
    <property type="protein sequence ID" value="QMS55653.1"/>
    <property type="molecule type" value="Genomic_DNA"/>
</dbReference>
<evidence type="ECO:0000313" key="2">
    <source>
        <dbReference type="Proteomes" id="UP000216825"/>
    </source>
</evidence>
<reference evidence="2" key="1">
    <citation type="submission" date="2017-08" db="EMBL/GenBank/DDBJ databases">
        <title>Draft Genome Sequence of Kocuria varians 80.</title>
        <authorList>
            <person name="Minaev M."/>
            <person name="Kurbakov K.A."/>
            <person name="Solodovnikova G.I."/>
            <person name="Kuznetsova O.A."/>
            <person name="Lisitsyn A.B."/>
        </authorList>
    </citation>
    <scope>NUCLEOTIDE SEQUENCE [LARGE SCALE GENOMIC DNA]</scope>
    <source>
        <strain evidence="2">80</strain>
    </source>
</reference>
<dbReference type="AlphaFoldDB" id="A0A7D7KY16"/>
<keyword evidence="2" id="KW-1185">Reference proteome</keyword>
<dbReference type="Gene3D" id="1.10.150.240">
    <property type="entry name" value="Putative phosphatase, domain 2"/>
    <property type="match status" value="1"/>
</dbReference>
<dbReference type="SFLD" id="SFLDG01135">
    <property type="entry name" value="C1.5.6:_HAD__Beta-PGM__Phospha"/>
    <property type="match status" value="1"/>
</dbReference>
<dbReference type="Pfam" id="PF13419">
    <property type="entry name" value="HAD_2"/>
    <property type="match status" value="1"/>
</dbReference>
<dbReference type="PRINTS" id="PR00413">
    <property type="entry name" value="HADHALOGNASE"/>
</dbReference>
<dbReference type="PANTHER" id="PTHR18901">
    <property type="entry name" value="2-DEOXYGLUCOSE-6-PHOSPHATE PHOSPHATASE 2"/>
    <property type="match status" value="1"/>
</dbReference>
<evidence type="ECO:0000313" key="1">
    <source>
        <dbReference type="EMBL" id="QMS55653.1"/>
    </source>
</evidence>
<dbReference type="CDD" id="cd07505">
    <property type="entry name" value="HAD_BPGM-like"/>
    <property type="match status" value="1"/>
</dbReference>